<protein>
    <recommendedName>
        <fullName evidence="3">Ricin B lectin domain-containing protein</fullName>
    </recommendedName>
</protein>
<keyword evidence="5" id="KW-1185">Reference proteome</keyword>
<dbReference type="EMBL" id="FJOG01000037">
    <property type="protein sequence ID" value="CZR66478.1"/>
    <property type="molecule type" value="Genomic_DNA"/>
</dbReference>
<reference evidence="4 5" key="1">
    <citation type="submission" date="2016-03" db="EMBL/GenBank/DDBJ databases">
        <authorList>
            <person name="Ploux O."/>
        </authorList>
    </citation>
    <scope>NUCLEOTIDE SEQUENCE [LARGE SCALE GENOMIC DNA]</scope>
    <source>
        <strain evidence="4 5">UAMH 11012</strain>
    </source>
</reference>
<dbReference type="SUPFAM" id="SSF50370">
    <property type="entry name" value="Ricin B-like lectins"/>
    <property type="match status" value="1"/>
</dbReference>
<dbReference type="PROSITE" id="PS50231">
    <property type="entry name" value="RICIN_B_LECTIN"/>
    <property type="match status" value="1"/>
</dbReference>
<dbReference type="Gene3D" id="2.80.10.50">
    <property type="match status" value="1"/>
</dbReference>
<feature type="domain" description="Ricin B lectin" evidence="3">
    <location>
        <begin position="64"/>
        <end position="135"/>
    </location>
</feature>
<dbReference type="Proteomes" id="UP000184330">
    <property type="component" value="Unassembled WGS sequence"/>
</dbReference>
<feature type="compositionally biased region" description="Basic residues" evidence="1">
    <location>
        <begin position="40"/>
        <end position="56"/>
    </location>
</feature>
<evidence type="ECO:0000313" key="5">
    <source>
        <dbReference type="Proteomes" id="UP000184330"/>
    </source>
</evidence>
<evidence type="ECO:0000256" key="2">
    <source>
        <dbReference type="SAM" id="SignalP"/>
    </source>
</evidence>
<proteinExistence type="predicted"/>
<feature type="signal peptide" evidence="2">
    <location>
        <begin position="1"/>
        <end position="19"/>
    </location>
</feature>
<dbReference type="Pfam" id="PF14200">
    <property type="entry name" value="RicinB_lectin_2"/>
    <property type="match status" value="1"/>
</dbReference>
<sequence length="217" mass="23314">MFILKLALLALPLATGVLSHGRISTSNRYPSTDRYPAARSSHHRKSKSHHSRKYKKPSNSYFGPGQYLIENVATGTALDLYLGNPGPDTTINAYAPTITNEHQIWHIVAADANKQVLIINSATGAIASCPTEANENGLLQLTGGEVAIDGNALFTLISNSDKSVQFQNVADPDLCLDVQDSSVNDGTPIICYPCHPDVGENQNWNLVPAGSDSSEEL</sequence>
<dbReference type="AlphaFoldDB" id="A0A1L7XN80"/>
<evidence type="ECO:0000313" key="4">
    <source>
        <dbReference type="EMBL" id="CZR66478.1"/>
    </source>
</evidence>
<evidence type="ECO:0000256" key="1">
    <source>
        <dbReference type="SAM" id="MobiDB-lite"/>
    </source>
</evidence>
<gene>
    <name evidence="4" type="ORF">PAC_16379</name>
</gene>
<feature type="chain" id="PRO_5013018809" description="Ricin B lectin domain-containing protein" evidence="2">
    <location>
        <begin position="20"/>
        <end position="217"/>
    </location>
</feature>
<keyword evidence="2" id="KW-0732">Signal</keyword>
<accession>A0A1L7XN80</accession>
<name>A0A1L7XN80_9HELO</name>
<organism evidence="4 5">
    <name type="scientific">Phialocephala subalpina</name>
    <dbReference type="NCBI Taxonomy" id="576137"/>
    <lineage>
        <taxon>Eukaryota</taxon>
        <taxon>Fungi</taxon>
        <taxon>Dikarya</taxon>
        <taxon>Ascomycota</taxon>
        <taxon>Pezizomycotina</taxon>
        <taxon>Leotiomycetes</taxon>
        <taxon>Helotiales</taxon>
        <taxon>Mollisiaceae</taxon>
        <taxon>Phialocephala</taxon>
        <taxon>Phialocephala fortinii species complex</taxon>
    </lineage>
</organism>
<dbReference type="InterPro" id="IPR000772">
    <property type="entry name" value="Ricin_B_lectin"/>
</dbReference>
<dbReference type="OrthoDB" id="2131701at2759"/>
<dbReference type="InterPro" id="IPR035992">
    <property type="entry name" value="Ricin_B-like_lectins"/>
</dbReference>
<dbReference type="CDD" id="cd23455">
    <property type="entry name" value="beta-trefoil_Ricin_RSA"/>
    <property type="match status" value="1"/>
</dbReference>
<feature type="region of interest" description="Disordered" evidence="1">
    <location>
        <begin position="28"/>
        <end position="59"/>
    </location>
</feature>
<evidence type="ECO:0000259" key="3">
    <source>
        <dbReference type="Pfam" id="PF14200"/>
    </source>
</evidence>